<dbReference type="EMBL" id="AP026561">
    <property type="protein sequence ID" value="BDP43376.1"/>
    <property type="molecule type" value="Genomic_DNA"/>
</dbReference>
<keyword evidence="2" id="KW-1185">Reference proteome</keyword>
<name>A0ABM8AHV2_9DEIO</name>
<protein>
    <recommendedName>
        <fullName evidence="3">Tetratricopeptide repeat protein</fullName>
    </recommendedName>
</protein>
<reference evidence="1" key="1">
    <citation type="submission" date="2022-07" db="EMBL/GenBank/DDBJ databases">
        <title>Complete Genome Sequence of the Radioresistant Bacterium Deinococcus aetherius ST0316, Isolated from the Air Dust collected in Lower Stratosphere above Japan.</title>
        <authorList>
            <person name="Satoh K."/>
            <person name="Hagiwara K."/>
            <person name="Katsumata K."/>
            <person name="Kubo A."/>
            <person name="Yokobori S."/>
            <person name="Yamagishi A."/>
            <person name="Oono Y."/>
            <person name="Narumi I."/>
        </authorList>
    </citation>
    <scope>NUCLEOTIDE SEQUENCE</scope>
    <source>
        <strain evidence="1">ST0316</strain>
        <plasmid evidence="1">pDAETH-1</plasmid>
    </source>
</reference>
<dbReference type="Proteomes" id="UP001064971">
    <property type="component" value="Plasmid pDAETH-1"/>
</dbReference>
<dbReference type="RefSeq" id="WP_264777858.1">
    <property type="nucleotide sequence ID" value="NZ_AP026561.1"/>
</dbReference>
<evidence type="ECO:0008006" key="3">
    <source>
        <dbReference type="Google" id="ProtNLM"/>
    </source>
</evidence>
<accession>A0ABM8AHV2</accession>
<gene>
    <name evidence="1" type="ORF">DAETH_33450</name>
</gene>
<geneLocation type="plasmid" evidence="1 2">
    <name>pDAETH-1</name>
</geneLocation>
<keyword evidence="1" id="KW-0614">Plasmid</keyword>
<organism evidence="1 2">
    <name type="scientific">Deinococcus aetherius</name>
    <dbReference type="NCBI Taxonomy" id="200252"/>
    <lineage>
        <taxon>Bacteria</taxon>
        <taxon>Thermotogati</taxon>
        <taxon>Deinococcota</taxon>
        <taxon>Deinococci</taxon>
        <taxon>Deinococcales</taxon>
        <taxon>Deinococcaceae</taxon>
        <taxon>Deinococcus</taxon>
    </lineage>
</organism>
<evidence type="ECO:0000313" key="1">
    <source>
        <dbReference type="EMBL" id="BDP43376.1"/>
    </source>
</evidence>
<proteinExistence type="predicted"/>
<evidence type="ECO:0000313" key="2">
    <source>
        <dbReference type="Proteomes" id="UP001064971"/>
    </source>
</evidence>
<sequence length="155" mass="16797">MTEPSGLHFHTRGGTLTLRGEGGAEVGEFRRARGWTHLGDAVLKNAASRLLMRLGELGAPLVTFAPREKTKRWTLNVAETGPVSHDLAGPEEFAAWAFNEGTPMRPDTLEAARLLVLAATAFEQGRYEAAEEHARAAFLAEPSPDQHLRALAMVA</sequence>